<accession>A0AAD8H5S4</accession>
<dbReference type="AlphaFoldDB" id="A0AAD8H5S4"/>
<reference evidence="1" key="2">
    <citation type="submission" date="2023-05" db="EMBL/GenBank/DDBJ databases">
        <authorList>
            <person name="Schelkunov M.I."/>
        </authorList>
    </citation>
    <scope>NUCLEOTIDE SEQUENCE</scope>
    <source>
        <strain evidence="1">Hsosn_3</strain>
        <tissue evidence="1">Leaf</tissue>
    </source>
</reference>
<keyword evidence="2" id="KW-1185">Reference proteome</keyword>
<sequence length="230" mass="26345">MKPENYNVGTLPIDMIVTLMKLLVVDSFKDFFNFFIAWAQTQRRSVIILLLDYFPLRDLYKYRQIGGSSDATYFDRFFRIGEQLRINDAICYGRCRDIVCGLGNIERHFTVMNEMASTGQFLYMVGKFVVKNVYKKQRSSVSTVDNLKCLRSHPHYRMSITHALKHLQSIYWTMVVCNSAPKVDIQATCGLHTLDSKSSLLNGSNGCGMIEECMFCDIATLLNVFTNSCT</sequence>
<protein>
    <submittedName>
        <fullName evidence="1">Uncharacterized protein</fullName>
    </submittedName>
</protein>
<reference evidence="1" key="1">
    <citation type="submission" date="2023-02" db="EMBL/GenBank/DDBJ databases">
        <title>Genome of toxic invasive species Heracleum sosnowskyi carries increased number of genes despite the absence of recent whole-genome duplications.</title>
        <authorList>
            <person name="Schelkunov M."/>
            <person name="Shtratnikova V."/>
            <person name="Makarenko M."/>
            <person name="Klepikova A."/>
            <person name="Omelchenko D."/>
            <person name="Novikova G."/>
            <person name="Obukhova E."/>
            <person name="Bogdanov V."/>
            <person name="Penin A."/>
            <person name="Logacheva M."/>
        </authorList>
    </citation>
    <scope>NUCLEOTIDE SEQUENCE</scope>
    <source>
        <strain evidence="1">Hsosn_3</strain>
        <tissue evidence="1">Leaf</tissue>
    </source>
</reference>
<dbReference type="Proteomes" id="UP001237642">
    <property type="component" value="Unassembled WGS sequence"/>
</dbReference>
<evidence type="ECO:0000313" key="1">
    <source>
        <dbReference type="EMBL" id="KAK1360145.1"/>
    </source>
</evidence>
<dbReference type="EMBL" id="JAUIZM010000010">
    <property type="protein sequence ID" value="KAK1360145.1"/>
    <property type="molecule type" value="Genomic_DNA"/>
</dbReference>
<comment type="caution">
    <text evidence="1">The sequence shown here is derived from an EMBL/GenBank/DDBJ whole genome shotgun (WGS) entry which is preliminary data.</text>
</comment>
<gene>
    <name evidence="1" type="ORF">POM88_044619</name>
</gene>
<name>A0AAD8H5S4_9APIA</name>
<proteinExistence type="predicted"/>
<evidence type="ECO:0000313" key="2">
    <source>
        <dbReference type="Proteomes" id="UP001237642"/>
    </source>
</evidence>
<organism evidence="1 2">
    <name type="scientific">Heracleum sosnowskyi</name>
    <dbReference type="NCBI Taxonomy" id="360622"/>
    <lineage>
        <taxon>Eukaryota</taxon>
        <taxon>Viridiplantae</taxon>
        <taxon>Streptophyta</taxon>
        <taxon>Embryophyta</taxon>
        <taxon>Tracheophyta</taxon>
        <taxon>Spermatophyta</taxon>
        <taxon>Magnoliopsida</taxon>
        <taxon>eudicotyledons</taxon>
        <taxon>Gunneridae</taxon>
        <taxon>Pentapetalae</taxon>
        <taxon>asterids</taxon>
        <taxon>campanulids</taxon>
        <taxon>Apiales</taxon>
        <taxon>Apiaceae</taxon>
        <taxon>Apioideae</taxon>
        <taxon>apioid superclade</taxon>
        <taxon>Tordylieae</taxon>
        <taxon>Tordyliinae</taxon>
        <taxon>Heracleum</taxon>
    </lineage>
</organism>